<evidence type="ECO:0000313" key="3">
    <source>
        <dbReference type="EMBL" id="GAX49926.1"/>
    </source>
</evidence>
<evidence type="ECO:0000313" key="4">
    <source>
        <dbReference type="Proteomes" id="UP000217446"/>
    </source>
</evidence>
<feature type="transmembrane region" description="Helical" evidence="2">
    <location>
        <begin position="41"/>
        <end position="68"/>
    </location>
</feature>
<dbReference type="EMBL" id="BDQI01000002">
    <property type="protein sequence ID" value="GAX49926.1"/>
    <property type="molecule type" value="Genomic_DNA"/>
</dbReference>
<comment type="caution">
    <text evidence="3">The sequence shown here is derived from an EMBL/GenBank/DDBJ whole genome shotgun (WGS) entry which is preliminary data.</text>
</comment>
<evidence type="ECO:0000256" key="2">
    <source>
        <dbReference type="SAM" id="Phobius"/>
    </source>
</evidence>
<gene>
    <name evidence="3" type="ORF">SO3561_01416</name>
</gene>
<sequence length="97" mass="9952">MRRGLPVPPARTAGPLRVPAPASPAPTVAPPGSGPSGPLPLVVLIVVIVIVIVIVIVGIFIAVVVALVQRVDTGIDRPRARSGTLVGLLRMRAELFG</sequence>
<organism evidence="3 4">
    <name type="scientific">Streptomyces olivochromogenes</name>
    <dbReference type="NCBI Taxonomy" id="1963"/>
    <lineage>
        <taxon>Bacteria</taxon>
        <taxon>Bacillati</taxon>
        <taxon>Actinomycetota</taxon>
        <taxon>Actinomycetes</taxon>
        <taxon>Kitasatosporales</taxon>
        <taxon>Streptomycetaceae</taxon>
        <taxon>Streptomyces</taxon>
    </lineage>
</organism>
<accession>A0A250V7C9</accession>
<feature type="compositionally biased region" description="Pro residues" evidence="1">
    <location>
        <begin position="21"/>
        <end position="33"/>
    </location>
</feature>
<dbReference type="Proteomes" id="UP000217446">
    <property type="component" value="Unassembled WGS sequence"/>
</dbReference>
<keyword evidence="2" id="KW-0812">Transmembrane</keyword>
<feature type="region of interest" description="Disordered" evidence="1">
    <location>
        <begin position="1"/>
        <end position="33"/>
    </location>
</feature>
<dbReference type="AlphaFoldDB" id="A0A250V7C9"/>
<evidence type="ECO:0000256" key="1">
    <source>
        <dbReference type="SAM" id="MobiDB-lite"/>
    </source>
</evidence>
<name>A0A250V7C9_STROL</name>
<proteinExistence type="predicted"/>
<keyword evidence="2" id="KW-1133">Transmembrane helix</keyword>
<protein>
    <submittedName>
        <fullName evidence="3">Uncharacterized protein</fullName>
    </submittedName>
</protein>
<reference evidence="4" key="1">
    <citation type="submission" date="2017-05" db="EMBL/GenBank/DDBJ databases">
        <title>Streptomyces olivochromogenes NBRC 3561 whole genome shotgun sequence.</title>
        <authorList>
            <person name="Dohra H."/>
            <person name="Kodani S."/>
        </authorList>
    </citation>
    <scope>NUCLEOTIDE SEQUENCE [LARGE SCALE GENOMIC DNA]</scope>
    <source>
        <strain evidence="4">NBRC 3561</strain>
    </source>
</reference>
<keyword evidence="2" id="KW-0472">Membrane</keyword>
<keyword evidence="4" id="KW-1185">Reference proteome</keyword>